<accession>A0ABT9YGX9</accession>
<evidence type="ECO:0000313" key="1">
    <source>
        <dbReference type="EMBL" id="MDQ0207123.1"/>
    </source>
</evidence>
<sequence length="45" mass="5494">MLDQLAMERLTARIRDWRLSKFLYSYNEVDETDMSTSFFILPFGW</sequence>
<evidence type="ECO:0000313" key="2">
    <source>
        <dbReference type="Proteomes" id="UP001225034"/>
    </source>
</evidence>
<proteinExistence type="predicted"/>
<name>A0ABT9YGX9_9BACI</name>
<organism evidence="1 2">
    <name type="scientific">Alkalicoccobacillus murimartini</name>
    <dbReference type="NCBI Taxonomy" id="171685"/>
    <lineage>
        <taxon>Bacteria</taxon>
        <taxon>Bacillati</taxon>
        <taxon>Bacillota</taxon>
        <taxon>Bacilli</taxon>
        <taxon>Bacillales</taxon>
        <taxon>Bacillaceae</taxon>
        <taxon>Alkalicoccobacillus</taxon>
    </lineage>
</organism>
<dbReference type="EMBL" id="JAUSUA010000002">
    <property type="protein sequence ID" value="MDQ0207123.1"/>
    <property type="molecule type" value="Genomic_DNA"/>
</dbReference>
<reference evidence="1 2" key="1">
    <citation type="submission" date="2023-07" db="EMBL/GenBank/DDBJ databases">
        <title>Genomic Encyclopedia of Type Strains, Phase IV (KMG-IV): sequencing the most valuable type-strain genomes for metagenomic binning, comparative biology and taxonomic classification.</title>
        <authorList>
            <person name="Goeker M."/>
        </authorList>
    </citation>
    <scope>NUCLEOTIDE SEQUENCE [LARGE SCALE GENOMIC DNA]</scope>
    <source>
        <strain evidence="1 2">DSM 19154</strain>
    </source>
</reference>
<dbReference type="Proteomes" id="UP001225034">
    <property type="component" value="Unassembled WGS sequence"/>
</dbReference>
<keyword evidence="2" id="KW-1185">Reference proteome</keyword>
<protein>
    <submittedName>
        <fullName evidence="1">Uncharacterized protein</fullName>
    </submittedName>
</protein>
<comment type="caution">
    <text evidence="1">The sequence shown here is derived from an EMBL/GenBank/DDBJ whole genome shotgun (WGS) entry which is preliminary data.</text>
</comment>
<gene>
    <name evidence="1" type="ORF">J2S05_001922</name>
</gene>